<keyword evidence="3" id="KW-0378">Hydrolase</keyword>
<dbReference type="AlphaFoldDB" id="A0A4R2I449"/>
<dbReference type="PANTHER" id="PTHR22946">
    <property type="entry name" value="DIENELACTONE HYDROLASE DOMAIN-CONTAINING PROTEIN-RELATED"/>
    <property type="match status" value="1"/>
</dbReference>
<proteinExistence type="predicted"/>
<sequence>MLRSLLAVATACLFAAPLHAAMVSRTIDYDVGGKKMQSVLVYDDAANTPRPGIVMTPDWLGITPDNLDLARQIAGKDYVILVADVYGRDARPKDAKEAGAATEAMYKDRSVLRARIGAALAQLKAQAGKAPLDGRHWGAIGFCFGGATTLDLARSGADVQGVVSFHGNLSTDDPALAKNIKAKVLVLHGADDKFESPEQIAGFQQEMRGAEVDWQFIAFGGAVHCFAIPGAHGQIPGCSYDERTAKRAFRQMHAFFDEVFAG</sequence>
<keyword evidence="4" id="KW-1185">Reference proteome</keyword>
<keyword evidence="1" id="KW-0732">Signal</keyword>
<feature type="domain" description="Dienelactone hydrolase" evidence="2">
    <location>
        <begin position="43"/>
        <end position="259"/>
    </location>
</feature>
<dbReference type="SUPFAM" id="SSF53474">
    <property type="entry name" value="alpha/beta-Hydrolases"/>
    <property type="match status" value="1"/>
</dbReference>
<dbReference type="Gene3D" id="3.40.50.1820">
    <property type="entry name" value="alpha/beta hydrolase"/>
    <property type="match status" value="1"/>
</dbReference>
<dbReference type="InterPro" id="IPR002925">
    <property type="entry name" value="Dienelactn_hydro"/>
</dbReference>
<dbReference type="InterPro" id="IPR029058">
    <property type="entry name" value="AB_hydrolase_fold"/>
</dbReference>
<protein>
    <submittedName>
        <fullName evidence="3">Dienelactone hydrolase</fullName>
    </submittedName>
</protein>
<dbReference type="Proteomes" id="UP000294862">
    <property type="component" value="Unassembled WGS sequence"/>
</dbReference>
<accession>A0A4R2I449</accession>
<feature type="signal peptide" evidence="1">
    <location>
        <begin position="1"/>
        <end position="20"/>
    </location>
</feature>
<dbReference type="OrthoDB" id="9787933at2"/>
<feature type="chain" id="PRO_5020550457" evidence="1">
    <location>
        <begin position="21"/>
        <end position="262"/>
    </location>
</feature>
<name>A0A4R2I449_9GAMM</name>
<evidence type="ECO:0000313" key="4">
    <source>
        <dbReference type="Proteomes" id="UP000294862"/>
    </source>
</evidence>
<evidence type="ECO:0000313" key="3">
    <source>
        <dbReference type="EMBL" id="TCO38884.1"/>
    </source>
</evidence>
<dbReference type="InterPro" id="IPR050261">
    <property type="entry name" value="FrsA_esterase"/>
</dbReference>
<dbReference type="GO" id="GO:0016787">
    <property type="term" value="F:hydrolase activity"/>
    <property type="evidence" value="ECO:0007669"/>
    <property type="project" value="UniProtKB-KW"/>
</dbReference>
<evidence type="ECO:0000256" key="1">
    <source>
        <dbReference type="SAM" id="SignalP"/>
    </source>
</evidence>
<dbReference type="PANTHER" id="PTHR22946:SF4">
    <property type="entry name" value="ESTERASE FRSA"/>
    <property type="match status" value="1"/>
</dbReference>
<dbReference type="Pfam" id="PF01738">
    <property type="entry name" value="DLH"/>
    <property type="match status" value="1"/>
</dbReference>
<dbReference type="RefSeq" id="WP_131999090.1">
    <property type="nucleotide sequence ID" value="NZ_SLWQ01000007.1"/>
</dbReference>
<dbReference type="EMBL" id="SLWQ01000007">
    <property type="protein sequence ID" value="TCO38884.1"/>
    <property type="molecule type" value="Genomic_DNA"/>
</dbReference>
<organism evidence="3 4">
    <name type="scientific">Dokdonella fugitiva</name>
    <dbReference type="NCBI Taxonomy" id="328517"/>
    <lineage>
        <taxon>Bacteria</taxon>
        <taxon>Pseudomonadati</taxon>
        <taxon>Pseudomonadota</taxon>
        <taxon>Gammaproteobacteria</taxon>
        <taxon>Lysobacterales</taxon>
        <taxon>Rhodanobacteraceae</taxon>
        <taxon>Dokdonella</taxon>
    </lineage>
</organism>
<gene>
    <name evidence="3" type="ORF">EV148_107172</name>
</gene>
<comment type="caution">
    <text evidence="3">The sequence shown here is derived from an EMBL/GenBank/DDBJ whole genome shotgun (WGS) entry which is preliminary data.</text>
</comment>
<reference evidence="3 4" key="1">
    <citation type="journal article" date="2015" name="Stand. Genomic Sci.">
        <title>Genomic Encyclopedia of Bacterial and Archaeal Type Strains, Phase III: the genomes of soil and plant-associated and newly described type strains.</title>
        <authorList>
            <person name="Whitman W.B."/>
            <person name="Woyke T."/>
            <person name="Klenk H.P."/>
            <person name="Zhou Y."/>
            <person name="Lilburn T.G."/>
            <person name="Beck B.J."/>
            <person name="De Vos P."/>
            <person name="Vandamme P."/>
            <person name="Eisen J.A."/>
            <person name="Garrity G."/>
            <person name="Hugenholtz P."/>
            <person name="Kyrpides N.C."/>
        </authorList>
    </citation>
    <scope>NUCLEOTIDE SEQUENCE [LARGE SCALE GENOMIC DNA]</scope>
    <source>
        <strain evidence="3 4">A3</strain>
    </source>
</reference>
<evidence type="ECO:0000259" key="2">
    <source>
        <dbReference type="Pfam" id="PF01738"/>
    </source>
</evidence>